<dbReference type="PANTHER" id="PTHR39639">
    <property type="entry name" value="CHROMOSOME 16, WHOLE GENOME SHOTGUN SEQUENCE"/>
    <property type="match status" value="1"/>
</dbReference>
<evidence type="ECO:0000313" key="2">
    <source>
        <dbReference type="EMBL" id="KAA6326534.1"/>
    </source>
</evidence>
<reference evidence="2" key="1">
    <citation type="submission" date="2019-03" db="EMBL/GenBank/DDBJ databases">
        <title>Single cell metagenomics reveals metabolic interactions within the superorganism composed of flagellate Streblomastix strix and complex community of Bacteroidetes bacteria on its surface.</title>
        <authorList>
            <person name="Treitli S.C."/>
            <person name="Kolisko M."/>
            <person name="Husnik F."/>
            <person name="Keeling P."/>
            <person name="Hampl V."/>
        </authorList>
    </citation>
    <scope>NUCLEOTIDE SEQUENCE</scope>
    <source>
        <strain evidence="2">STM</strain>
    </source>
</reference>
<name>A0A5J4QZJ0_9ZZZZ</name>
<protein>
    <recommendedName>
        <fullName evidence="1">GmrSD restriction endonucleases N-terminal domain-containing protein</fullName>
    </recommendedName>
</protein>
<dbReference type="EMBL" id="SNRY01002149">
    <property type="protein sequence ID" value="KAA6326534.1"/>
    <property type="molecule type" value="Genomic_DNA"/>
</dbReference>
<dbReference type="Pfam" id="PF03235">
    <property type="entry name" value="GmrSD_N"/>
    <property type="match status" value="1"/>
</dbReference>
<sequence length="404" mass="47536">MKEYPESIDGVEEESEEFRPYDTGKISIDTKKITMEGCLRRLEQGTIMLAPDFQRNEVWGEDKKSRLIESLMLKIPIPMFYVSADEKGVYSVVDGLQRLSTIRDFVLGRDYLKMRDPAKKGAGLKLQQLEFWGDEYNKYNFNMLPIDMQNRILETEFTFTVINPGTPEEVKRNIFKRINTGGEPLTAQEIRNALYIGLATTFLHSLSKSDEFLESTGESIKTERMMDKELILRSLAFMVRNWNTYSKDNDMDRFLSDTMRIINIMPDFASKESLKFFKDESSKKEGVKREDIQINHTEELRVLFLNGTSRAKQLFGDHTYRKSYGDRRRTPINKALFEVWTVLLSKLSNDNFQMLCTNKCRFLSEYNEYLNDTHFNYFISRDSWKYNAVKERHEQLSQLVKKYI</sequence>
<dbReference type="AlphaFoldDB" id="A0A5J4QZJ0"/>
<organism evidence="2">
    <name type="scientific">termite gut metagenome</name>
    <dbReference type="NCBI Taxonomy" id="433724"/>
    <lineage>
        <taxon>unclassified sequences</taxon>
        <taxon>metagenomes</taxon>
        <taxon>organismal metagenomes</taxon>
    </lineage>
</organism>
<gene>
    <name evidence="2" type="ORF">EZS27_024374</name>
</gene>
<evidence type="ECO:0000259" key="1">
    <source>
        <dbReference type="Pfam" id="PF03235"/>
    </source>
</evidence>
<comment type="caution">
    <text evidence="2">The sequence shown here is derived from an EMBL/GenBank/DDBJ whole genome shotgun (WGS) entry which is preliminary data.</text>
</comment>
<dbReference type="PANTHER" id="PTHR39639:SF1">
    <property type="entry name" value="DUF262 DOMAIN-CONTAINING PROTEIN"/>
    <property type="match status" value="1"/>
</dbReference>
<proteinExistence type="predicted"/>
<dbReference type="InterPro" id="IPR004919">
    <property type="entry name" value="GmrSD_N"/>
</dbReference>
<feature type="domain" description="GmrSD restriction endonucleases N-terminal" evidence="1">
    <location>
        <begin position="46"/>
        <end position="195"/>
    </location>
</feature>
<accession>A0A5J4QZJ0</accession>